<dbReference type="STRING" id="574650.SAMN04487966_107110"/>
<dbReference type="RefSeq" id="WP_091697756.1">
    <property type="nucleotide sequence ID" value="NZ_FPCG01000007.1"/>
</dbReference>
<dbReference type="Pfam" id="PF06108">
    <property type="entry name" value="DUF952"/>
    <property type="match status" value="1"/>
</dbReference>
<dbReference type="InterPro" id="IPR009297">
    <property type="entry name" value="DUF952"/>
</dbReference>
<dbReference type="AlphaFoldDB" id="A0A1I7MNH4"/>
<accession>A0A1I7MNH4</accession>
<evidence type="ECO:0000313" key="2">
    <source>
        <dbReference type="Proteomes" id="UP000198881"/>
    </source>
</evidence>
<proteinExistence type="predicted"/>
<dbReference type="Gene3D" id="3.20.170.20">
    <property type="entry name" value="Protein of unknown function DUF952"/>
    <property type="match status" value="1"/>
</dbReference>
<sequence>MALLHIAEQSDWEAAQQTGVYDRSTRGASIAQVGYLHGSATMDQVRSVLGFVYADVTEPLVLLTLDEGELAAHGLRVLLEPGDPQDPDSELFPHVYGGPVPVSAVRSVEPLSRD</sequence>
<gene>
    <name evidence="1" type="ORF">SAMN04487966_107110</name>
</gene>
<reference evidence="1 2" key="1">
    <citation type="submission" date="2016-10" db="EMBL/GenBank/DDBJ databases">
        <authorList>
            <person name="de Groot N.N."/>
        </authorList>
    </citation>
    <scope>NUCLEOTIDE SEQUENCE [LARGE SCALE GENOMIC DNA]</scope>
    <source>
        <strain evidence="1 2">CGMCC 1.7054</strain>
    </source>
</reference>
<dbReference type="EMBL" id="FPCG01000007">
    <property type="protein sequence ID" value="SFV23476.1"/>
    <property type="molecule type" value="Genomic_DNA"/>
</dbReference>
<dbReference type="Proteomes" id="UP000198881">
    <property type="component" value="Unassembled WGS sequence"/>
</dbReference>
<evidence type="ECO:0000313" key="1">
    <source>
        <dbReference type="EMBL" id="SFV23476.1"/>
    </source>
</evidence>
<organism evidence="1 2">
    <name type="scientific">Micrococcus terreus</name>
    <dbReference type="NCBI Taxonomy" id="574650"/>
    <lineage>
        <taxon>Bacteria</taxon>
        <taxon>Bacillati</taxon>
        <taxon>Actinomycetota</taxon>
        <taxon>Actinomycetes</taxon>
        <taxon>Micrococcales</taxon>
        <taxon>Micrococcaceae</taxon>
        <taxon>Micrococcus</taxon>
    </lineage>
</organism>
<dbReference type="SUPFAM" id="SSF56399">
    <property type="entry name" value="ADP-ribosylation"/>
    <property type="match status" value="1"/>
</dbReference>
<name>A0A1I7MNH4_9MICC</name>
<keyword evidence="2" id="KW-1185">Reference proteome</keyword>
<dbReference type="OrthoDB" id="9802676at2"/>
<protein>
    <submittedName>
        <fullName evidence="1">Uncharacterized conserved protein, DUF952 family</fullName>
    </submittedName>
</protein>